<keyword evidence="1" id="KW-0812">Transmembrane</keyword>
<feature type="transmembrane region" description="Helical" evidence="1">
    <location>
        <begin position="251"/>
        <end position="278"/>
    </location>
</feature>
<evidence type="ECO:0000313" key="3">
    <source>
        <dbReference type="Proteomes" id="UP000290218"/>
    </source>
</evidence>
<keyword evidence="1" id="KW-0472">Membrane</keyword>
<evidence type="ECO:0000313" key="2">
    <source>
        <dbReference type="EMBL" id="RXK55746.1"/>
    </source>
</evidence>
<feature type="transmembrane region" description="Helical" evidence="1">
    <location>
        <begin position="41"/>
        <end position="68"/>
    </location>
</feature>
<name>A0A4Q1CA55_9BACT</name>
<feature type="transmembrane region" description="Helical" evidence="1">
    <location>
        <begin position="332"/>
        <end position="352"/>
    </location>
</feature>
<feature type="transmembrane region" description="Helical" evidence="1">
    <location>
        <begin position="183"/>
        <end position="203"/>
    </location>
</feature>
<feature type="transmembrane region" description="Helical" evidence="1">
    <location>
        <begin position="215"/>
        <end position="239"/>
    </location>
</feature>
<dbReference type="EMBL" id="SDHX01000001">
    <property type="protein sequence ID" value="RXK55746.1"/>
    <property type="molecule type" value="Genomic_DNA"/>
</dbReference>
<evidence type="ECO:0000256" key="1">
    <source>
        <dbReference type="SAM" id="Phobius"/>
    </source>
</evidence>
<dbReference type="OrthoDB" id="140980at2"/>
<dbReference type="RefSeq" id="WP_129047111.1">
    <property type="nucleotide sequence ID" value="NZ_SDHX01000001.1"/>
</dbReference>
<comment type="caution">
    <text evidence="2">The sequence shown here is derived from an EMBL/GenBank/DDBJ whole genome shotgun (WGS) entry which is preliminary data.</text>
</comment>
<dbReference type="PANTHER" id="PTHR43044">
    <property type="match status" value="1"/>
</dbReference>
<sequence length="426" mass="48224">MSAAPSTHASTAALANKFLLAGIAGLVLTAIGLFVDAHGAALSYVVGISYWTAVAIGMLMLVMIHHIFDAGWSTVIRRQFEHGLSAFKWLFILFIPLVISAWAKPGFIWHWMDLSHPLHGGHGTIGDDPLYLKKAAFLSKEMFTGMTVVFFLGWMGLSALLRRNSFNQDKDGDVNWTYKNRQTAAWGIPFNALALTFAAIYWMKSLEYHWFSTMYGVWFFANCMRAALAMGVVITWWLYTRGDYKGIFNTNQLHCLVALAYAFVVFWAYVTFSQYFLIWNANVPEETFWYNLREHGDWQWVGLGLLFGHFFVPFLLWLSYRRKSTLGPALKISLWIAVVILVDICYNVLPALRDSHEQPLPFLSLNLLWVLSSVVGVGGICVWSYLKSYGSGQAKLIPIRDPRIVESLTHHDATAPEPAPARPHWI</sequence>
<feature type="transmembrane region" description="Helical" evidence="1">
    <location>
        <begin position="12"/>
        <end position="35"/>
    </location>
</feature>
<organism evidence="2 3">
    <name type="scientific">Oleiharenicola lentus</name>
    <dbReference type="NCBI Taxonomy" id="2508720"/>
    <lineage>
        <taxon>Bacteria</taxon>
        <taxon>Pseudomonadati</taxon>
        <taxon>Verrucomicrobiota</taxon>
        <taxon>Opitutia</taxon>
        <taxon>Opitutales</taxon>
        <taxon>Opitutaceae</taxon>
        <taxon>Oleiharenicola</taxon>
    </lineage>
</organism>
<evidence type="ECO:0008006" key="4">
    <source>
        <dbReference type="Google" id="ProtNLM"/>
    </source>
</evidence>
<proteinExistence type="predicted"/>
<dbReference type="AlphaFoldDB" id="A0A4Q1CA55"/>
<accession>A0A4Q1CA55</accession>
<feature type="transmembrane region" description="Helical" evidence="1">
    <location>
        <begin position="367"/>
        <end position="386"/>
    </location>
</feature>
<feature type="transmembrane region" description="Helical" evidence="1">
    <location>
        <begin position="142"/>
        <end position="162"/>
    </location>
</feature>
<protein>
    <recommendedName>
        <fullName evidence="4">Quinol:cytochrome C oxidoreductase</fullName>
    </recommendedName>
</protein>
<feature type="transmembrane region" description="Helical" evidence="1">
    <location>
        <begin position="298"/>
        <end position="320"/>
    </location>
</feature>
<gene>
    <name evidence="2" type="ORF">ESB00_07635</name>
</gene>
<dbReference type="Proteomes" id="UP000290218">
    <property type="component" value="Unassembled WGS sequence"/>
</dbReference>
<keyword evidence="1" id="KW-1133">Transmembrane helix</keyword>
<keyword evidence="3" id="KW-1185">Reference proteome</keyword>
<dbReference type="PANTHER" id="PTHR43044:SF1">
    <property type="entry name" value="QUINOL:CYTOCHROME C OXIDOREDUCTASE QUINONE-BINDING SUBUNIT 2"/>
    <property type="match status" value="1"/>
</dbReference>
<feature type="transmembrane region" description="Helical" evidence="1">
    <location>
        <begin position="89"/>
        <end position="112"/>
    </location>
</feature>
<reference evidence="2 3" key="1">
    <citation type="submission" date="2019-01" db="EMBL/GenBank/DDBJ databases">
        <title>Lacunisphaera sp. strain TWA-58.</title>
        <authorList>
            <person name="Chen W.-M."/>
        </authorList>
    </citation>
    <scope>NUCLEOTIDE SEQUENCE [LARGE SCALE GENOMIC DNA]</scope>
    <source>
        <strain evidence="2 3">TWA-58</strain>
    </source>
</reference>